<proteinExistence type="predicted"/>
<dbReference type="EMBL" id="LUFC02001334">
    <property type="protein sequence ID" value="KAF4477187.1"/>
    <property type="molecule type" value="Genomic_DNA"/>
</dbReference>
<dbReference type="OrthoDB" id="5066208at2759"/>
<dbReference type="Proteomes" id="UP000737391">
    <property type="component" value="Unassembled WGS sequence"/>
</dbReference>
<evidence type="ECO:0000313" key="1">
    <source>
        <dbReference type="EMBL" id="KAF4477187.1"/>
    </source>
</evidence>
<dbReference type="AlphaFoldDB" id="A0A9P5AZP2"/>
<accession>A0A9P5AZP2</accession>
<evidence type="ECO:0000313" key="2">
    <source>
        <dbReference type="Proteomes" id="UP000737391"/>
    </source>
</evidence>
<comment type="caution">
    <text evidence="1">The sequence shown here is derived from an EMBL/GenBank/DDBJ whole genome shotgun (WGS) entry which is preliminary data.</text>
</comment>
<keyword evidence="2" id="KW-1185">Reference proteome</keyword>
<protein>
    <submittedName>
        <fullName evidence="1">Uncharacterized protein</fullName>
    </submittedName>
</protein>
<name>A0A9P5AZP2_9HYPO</name>
<sequence length="114" mass="13553">MSEPTSIAEPTHIHTIWRKRERELSRTQKIFGKIRATPEKKLYNFIMKHEICWTSQWEDKLRLTMPLGDKSPEETLANLGALMQDEGMDEYWEYVTQVHTDDPRKVDPRVEQIP</sequence>
<organism evidence="1 2">
    <name type="scientific">Fusarium agapanthi</name>
    <dbReference type="NCBI Taxonomy" id="1803897"/>
    <lineage>
        <taxon>Eukaryota</taxon>
        <taxon>Fungi</taxon>
        <taxon>Dikarya</taxon>
        <taxon>Ascomycota</taxon>
        <taxon>Pezizomycotina</taxon>
        <taxon>Sordariomycetes</taxon>
        <taxon>Hypocreomycetidae</taxon>
        <taxon>Hypocreales</taxon>
        <taxon>Nectriaceae</taxon>
        <taxon>Fusarium</taxon>
        <taxon>Fusarium fujikuroi species complex</taxon>
    </lineage>
</organism>
<gene>
    <name evidence="1" type="ORF">FAGAP_12467</name>
</gene>
<reference evidence="1" key="1">
    <citation type="submission" date="2020-01" db="EMBL/GenBank/DDBJ databases">
        <title>Identification and distribution of gene clusters putatively required for synthesis of sphingolipid metabolism inhibitors in phylogenetically diverse species of the filamentous fungus Fusarium.</title>
        <authorList>
            <person name="Kim H.-S."/>
            <person name="Busman M."/>
            <person name="Brown D.W."/>
            <person name="Divon H."/>
            <person name="Uhlig S."/>
            <person name="Proctor R.H."/>
        </authorList>
    </citation>
    <scope>NUCLEOTIDE SEQUENCE</scope>
    <source>
        <strain evidence="1">NRRL 31653</strain>
    </source>
</reference>